<comment type="caution">
    <text evidence="1">The sequence shown here is derived from an EMBL/GenBank/DDBJ whole genome shotgun (WGS) entry which is preliminary data.</text>
</comment>
<organism evidence="1 2">
    <name type="scientific">Cohnella lubricantis</name>
    <dbReference type="NCBI Taxonomy" id="2163172"/>
    <lineage>
        <taxon>Bacteria</taxon>
        <taxon>Bacillati</taxon>
        <taxon>Bacillota</taxon>
        <taxon>Bacilli</taxon>
        <taxon>Bacillales</taxon>
        <taxon>Paenibacillaceae</taxon>
        <taxon>Cohnella</taxon>
    </lineage>
</organism>
<keyword evidence="2" id="KW-1185">Reference proteome</keyword>
<evidence type="ECO:0000313" key="2">
    <source>
        <dbReference type="Proteomes" id="UP000574133"/>
    </source>
</evidence>
<dbReference type="RefSeq" id="WP_185180394.1">
    <property type="nucleotide sequence ID" value="NZ_JACJVN010000071.1"/>
</dbReference>
<dbReference type="AlphaFoldDB" id="A0A841TIQ6"/>
<name>A0A841TIQ6_9BACL</name>
<evidence type="ECO:0000313" key="1">
    <source>
        <dbReference type="EMBL" id="MBB6679128.1"/>
    </source>
</evidence>
<protein>
    <submittedName>
        <fullName evidence="1">Uncharacterized protein</fullName>
    </submittedName>
</protein>
<dbReference type="EMBL" id="JACJVN010000071">
    <property type="protein sequence ID" value="MBB6679128.1"/>
    <property type="molecule type" value="Genomic_DNA"/>
</dbReference>
<gene>
    <name evidence="1" type="ORF">H4Q31_17700</name>
</gene>
<dbReference type="Proteomes" id="UP000574133">
    <property type="component" value="Unassembled WGS sequence"/>
</dbReference>
<reference evidence="1 2" key="1">
    <citation type="submission" date="2020-08" db="EMBL/GenBank/DDBJ databases">
        <title>Cohnella phylogeny.</title>
        <authorList>
            <person name="Dunlap C."/>
        </authorList>
    </citation>
    <scope>NUCLEOTIDE SEQUENCE [LARGE SCALE GENOMIC DNA]</scope>
    <source>
        <strain evidence="1 2">DSM 103658</strain>
    </source>
</reference>
<accession>A0A841TIQ6</accession>
<proteinExistence type="predicted"/>
<sequence length="86" mass="9426">MRREEFDLIAYMDAESAIPPREGDLIAYMDAELANPPNEVDLIAYMDAESANPPNEVDQIACIRYIAGISFAAVTRRLPLTPAPSG</sequence>